<gene>
    <name evidence="15" type="ORF">GSONMT00024529001</name>
</gene>
<accession>A0A060YNG6</accession>
<dbReference type="Gene3D" id="4.10.400.10">
    <property type="entry name" value="Low-density Lipoprotein Receptor"/>
    <property type="match status" value="5"/>
</dbReference>
<keyword evidence="5" id="KW-0812">Transmembrane</keyword>
<dbReference type="AlphaFoldDB" id="A0A060YNG6"/>
<evidence type="ECO:0000256" key="9">
    <source>
        <dbReference type="ARBA" id="ARBA00022989"/>
    </source>
</evidence>
<evidence type="ECO:0000256" key="4">
    <source>
        <dbReference type="ARBA" id="ARBA00022583"/>
    </source>
</evidence>
<keyword evidence="6" id="KW-0732">Signal</keyword>
<keyword evidence="12" id="KW-0675">Receptor</keyword>
<feature type="disulfide bond" evidence="14">
    <location>
        <begin position="264"/>
        <end position="282"/>
    </location>
</feature>
<reference evidence="15" key="2">
    <citation type="submission" date="2014-03" db="EMBL/GenBank/DDBJ databases">
        <authorList>
            <person name="Genoscope - CEA"/>
        </authorList>
    </citation>
    <scope>NUCLEOTIDE SEQUENCE</scope>
</reference>
<comment type="similarity">
    <text evidence="2">Belongs to the LDLR family.</text>
</comment>
<dbReference type="InterPro" id="IPR036055">
    <property type="entry name" value="LDL_receptor-like_sf"/>
</dbReference>
<dbReference type="FunFam" id="4.10.400.10:FF:000011">
    <property type="entry name" value="Low-density lipoprotein receptor-related protein 1"/>
    <property type="match status" value="1"/>
</dbReference>
<dbReference type="FunFam" id="4.10.400.10:FF:000018">
    <property type="entry name" value="Low-density lipoprotein receptor-related protein 1"/>
    <property type="match status" value="1"/>
</dbReference>
<dbReference type="InterPro" id="IPR023415">
    <property type="entry name" value="LDLR_class-A_CS"/>
</dbReference>
<evidence type="ECO:0000313" key="16">
    <source>
        <dbReference type="Proteomes" id="UP000193380"/>
    </source>
</evidence>
<keyword evidence="9" id="KW-1133">Transmembrane helix</keyword>
<sequence>MRLLRNDIPQQPMGIIAVANDTNSCEFSPCLTNNGGCQDLCLLTSDARVNCSCRGDRRLLEDNSCSALNALCGSVDDFECGNGDCINYSLTCDGMAHCKDKSDEKQSYCANRLCKKGYRRCINGRCIGHMFWCDGTDDCGDHSDELPCNILYTTDVYCPSSPVPTDCSRYFRLGVKGATFQSCERTTLCYLPSWKCDGNNDCGDFSDERNCPDKKKLKCPVNFFACPSGRCIPMSWTCDKENDCENGADETHCDKFCTSTEFECGNHRCISNHWVCDGANDCGDKSDEDDRCSE</sequence>
<feature type="disulfide bond" evidence="14">
    <location>
        <begin position="133"/>
        <end position="148"/>
    </location>
</feature>
<evidence type="ECO:0000256" key="11">
    <source>
        <dbReference type="ARBA" id="ARBA00023157"/>
    </source>
</evidence>
<keyword evidence="11 14" id="KW-1015">Disulfide bond</keyword>
<organism evidence="15 16">
    <name type="scientific">Oncorhynchus mykiss</name>
    <name type="common">Rainbow trout</name>
    <name type="synonym">Salmo gairdneri</name>
    <dbReference type="NCBI Taxonomy" id="8022"/>
    <lineage>
        <taxon>Eukaryota</taxon>
        <taxon>Metazoa</taxon>
        <taxon>Chordata</taxon>
        <taxon>Craniata</taxon>
        <taxon>Vertebrata</taxon>
        <taxon>Euteleostomi</taxon>
        <taxon>Actinopterygii</taxon>
        <taxon>Neopterygii</taxon>
        <taxon>Teleostei</taxon>
        <taxon>Protacanthopterygii</taxon>
        <taxon>Salmoniformes</taxon>
        <taxon>Salmonidae</taxon>
        <taxon>Salmoninae</taxon>
        <taxon>Oncorhynchus</taxon>
    </lineage>
</organism>
<evidence type="ECO:0008006" key="17">
    <source>
        <dbReference type="Google" id="ProtNLM"/>
    </source>
</evidence>
<keyword evidence="7" id="KW-0677">Repeat</keyword>
<dbReference type="Gene3D" id="2.120.10.30">
    <property type="entry name" value="TolB, C-terminal domain"/>
    <property type="match status" value="1"/>
</dbReference>
<feature type="disulfide bond" evidence="14">
    <location>
        <begin position="80"/>
        <end position="98"/>
    </location>
</feature>
<dbReference type="Pfam" id="PF00057">
    <property type="entry name" value="Ldl_recept_a"/>
    <property type="match status" value="5"/>
</dbReference>
<evidence type="ECO:0000313" key="15">
    <source>
        <dbReference type="EMBL" id="CDQ90670.1"/>
    </source>
</evidence>
<dbReference type="PROSITE" id="PS01209">
    <property type="entry name" value="LDLRA_1"/>
    <property type="match status" value="2"/>
</dbReference>
<evidence type="ECO:0000256" key="1">
    <source>
        <dbReference type="ARBA" id="ARBA00004479"/>
    </source>
</evidence>
<dbReference type="SUPFAM" id="SSF57424">
    <property type="entry name" value="LDL receptor-like module"/>
    <property type="match status" value="5"/>
</dbReference>
<keyword evidence="4" id="KW-0254">Endocytosis</keyword>
<dbReference type="PANTHER" id="PTHR22722">
    <property type="entry name" value="LOW-DENSITY LIPOPROTEIN RECEPTOR-RELATED PROTEIN 2-RELATED"/>
    <property type="match status" value="1"/>
</dbReference>
<keyword evidence="13" id="KW-0325">Glycoprotein</keyword>
<dbReference type="InterPro" id="IPR011042">
    <property type="entry name" value="6-blade_b-propeller_TolB-like"/>
</dbReference>
<evidence type="ECO:0000256" key="3">
    <source>
        <dbReference type="ARBA" id="ARBA00022536"/>
    </source>
</evidence>
<evidence type="ECO:0000256" key="13">
    <source>
        <dbReference type="ARBA" id="ARBA00023180"/>
    </source>
</evidence>
<dbReference type="EMBL" id="FR910807">
    <property type="protein sequence ID" value="CDQ90670.1"/>
    <property type="molecule type" value="Genomic_DNA"/>
</dbReference>
<feature type="disulfide bond" evidence="14">
    <location>
        <begin position="226"/>
        <end position="244"/>
    </location>
</feature>
<proteinExistence type="inferred from homology"/>
<evidence type="ECO:0000256" key="14">
    <source>
        <dbReference type="PROSITE-ProRule" id="PRU00124"/>
    </source>
</evidence>
<feature type="disulfide bond" evidence="14">
    <location>
        <begin position="219"/>
        <end position="231"/>
    </location>
</feature>
<dbReference type="SMART" id="SM00192">
    <property type="entry name" value="LDLa"/>
    <property type="match status" value="5"/>
</dbReference>
<evidence type="ECO:0000256" key="6">
    <source>
        <dbReference type="ARBA" id="ARBA00022729"/>
    </source>
</evidence>
<keyword evidence="3" id="KW-0245">EGF-like domain</keyword>
<evidence type="ECO:0000256" key="2">
    <source>
        <dbReference type="ARBA" id="ARBA00009939"/>
    </source>
</evidence>
<keyword evidence="10" id="KW-0472">Membrane</keyword>
<dbReference type="InterPro" id="IPR002172">
    <property type="entry name" value="LDrepeatLR_classA_rpt"/>
</dbReference>
<reference evidence="15" key="1">
    <citation type="journal article" date="2014" name="Nat. Commun.">
        <title>The rainbow trout genome provides novel insights into evolution after whole-genome duplication in vertebrates.</title>
        <authorList>
            <person name="Berthelot C."/>
            <person name="Brunet F."/>
            <person name="Chalopin D."/>
            <person name="Juanchich A."/>
            <person name="Bernard M."/>
            <person name="Noel B."/>
            <person name="Bento P."/>
            <person name="Da Silva C."/>
            <person name="Labadie K."/>
            <person name="Alberti A."/>
            <person name="Aury J.M."/>
            <person name="Louis A."/>
            <person name="Dehais P."/>
            <person name="Bardou P."/>
            <person name="Montfort J."/>
            <person name="Klopp C."/>
            <person name="Cabau C."/>
            <person name="Gaspin C."/>
            <person name="Thorgaard G.H."/>
            <person name="Boussaha M."/>
            <person name="Quillet E."/>
            <person name="Guyomard R."/>
            <person name="Galiana D."/>
            <person name="Bobe J."/>
            <person name="Volff J.N."/>
            <person name="Genet C."/>
            <person name="Wincker P."/>
            <person name="Jaillon O."/>
            <person name="Roest Crollius H."/>
            <person name="Guiguen Y."/>
        </authorList>
    </citation>
    <scope>NUCLEOTIDE SEQUENCE [LARGE SCALE GENOMIC DNA]</scope>
</reference>
<feature type="disulfide bond" evidence="14">
    <location>
        <begin position="196"/>
        <end position="211"/>
    </location>
</feature>
<evidence type="ECO:0000256" key="10">
    <source>
        <dbReference type="ARBA" id="ARBA00023136"/>
    </source>
</evidence>
<comment type="subcellular location">
    <subcellularLocation>
        <location evidence="1">Membrane</location>
        <topology evidence="1">Single-pass type I membrane protein</topology>
    </subcellularLocation>
</comment>
<protein>
    <recommendedName>
        <fullName evidence="17">EGF-like domain-containing protein</fullName>
    </recommendedName>
</protein>
<dbReference type="PaxDb" id="8022-A0A060YNG6"/>
<dbReference type="CDD" id="cd00112">
    <property type="entry name" value="LDLa"/>
    <property type="match status" value="5"/>
</dbReference>
<dbReference type="GO" id="GO:0043235">
    <property type="term" value="C:receptor complex"/>
    <property type="evidence" value="ECO:0007669"/>
    <property type="project" value="TreeGrafter"/>
</dbReference>
<dbReference type="FunFam" id="4.10.400.10:FF:000009">
    <property type="entry name" value="Low-density lipoprotein receptor-related protein 1"/>
    <property type="match status" value="1"/>
</dbReference>
<dbReference type="PRINTS" id="PR00261">
    <property type="entry name" value="LDLRECEPTOR"/>
</dbReference>
<dbReference type="GO" id="GO:0005041">
    <property type="term" value="F:low-density lipoprotein particle receptor activity"/>
    <property type="evidence" value="ECO:0007669"/>
    <property type="project" value="TreeGrafter"/>
</dbReference>
<dbReference type="GO" id="GO:0006897">
    <property type="term" value="P:endocytosis"/>
    <property type="evidence" value="ECO:0007669"/>
    <property type="project" value="UniProtKB-KW"/>
</dbReference>
<dbReference type="GO" id="GO:0005886">
    <property type="term" value="C:plasma membrane"/>
    <property type="evidence" value="ECO:0007669"/>
    <property type="project" value="TreeGrafter"/>
</dbReference>
<feature type="disulfide bond" evidence="14">
    <location>
        <begin position="238"/>
        <end position="253"/>
    </location>
</feature>
<evidence type="ECO:0000256" key="7">
    <source>
        <dbReference type="ARBA" id="ARBA00022737"/>
    </source>
</evidence>
<evidence type="ECO:0000256" key="8">
    <source>
        <dbReference type="ARBA" id="ARBA00022837"/>
    </source>
</evidence>
<evidence type="ECO:0000256" key="12">
    <source>
        <dbReference type="ARBA" id="ARBA00023170"/>
    </source>
</evidence>
<dbReference type="PROSITE" id="PS50068">
    <property type="entry name" value="LDLRA_2"/>
    <property type="match status" value="5"/>
</dbReference>
<feature type="disulfide bond" evidence="14">
    <location>
        <begin position="114"/>
        <end position="126"/>
    </location>
</feature>
<feature type="disulfide bond" evidence="14">
    <location>
        <begin position="257"/>
        <end position="269"/>
    </location>
</feature>
<feature type="disulfide bond" evidence="14">
    <location>
        <begin position="121"/>
        <end position="139"/>
    </location>
</feature>
<evidence type="ECO:0000256" key="5">
    <source>
        <dbReference type="ARBA" id="ARBA00022692"/>
    </source>
</evidence>
<dbReference type="InterPro" id="IPR051221">
    <property type="entry name" value="LDLR-related"/>
</dbReference>
<comment type="caution">
    <text evidence="14">Lacks conserved residue(s) required for the propagation of feature annotation.</text>
</comment>
<keyword evidence="8" id="KW-0106">Calcium</keyword>
<dbReference type="Proteomes" id="UP000193380">
    <property type="component" value="Unassembled WGS sequence"/>
</dbReference>
<dbReference type="STRING" id="8022.A0A060YNG6"/>
<name>A0A060YNG6_ONCMY</name>
<dbReference type="FunFam" id="4.10.400.10:FF:000031">
    <property type="entry name" value="Low-density lipoprotein receptor-related protein 1"/>
    <property type="match status" value="1"/>
</dbReference>
<dbReference type="PANTHER" id="PTHR22722:SF5">
    <property type="entry name" value="LOW-DENSITY LIPOPROTEIN RECEPTOR-RELATED PROTEIN 1B"/>
    <property type="match status" value="1"/>
</dbReference>